<reference evidence="2 3" key="1">
    <citation type="submission" date="2019-06" db="EMBL/GenBank/DDBJ databases">
        <authorList>
            <person name="Palmer J.M."/>
        </authorList>
    </citation>
    <scope>NUCLEOTIDE SEQUENCE [LARGE SCALE GENOMIC DNA]</scope>
    <source>
        <strain evidence="2 3">TWF703</strain>
    </source>
</reference>
<evidence type="ECO:0000256" key="1">
    <source>
        <dbReference type="SAM" id="MobiDB-lite"/>
    </source>
</evidence>
<dbReference type="AlphaFoldDB" id="A0A7C8NDN3"/>
<accession>A0A7C8NDN3</accession>
<name>A0A7C8NDN3_ORBOL</name>
<dbReference type="Proteomes" id="UP000480548">
    <property type="component" value="Unassembled WGS sequence"/>
</dbReference>
<dbReference type="EMBL" id="WIQZ01000137">
    <property type="protein sequence ID" value="KAF3121242.1"/>
    <property type="molecule type" value="Genomic_DNA"/>
</dbReference>
<feature type="region of interest" description="Disordered" evidence="1">
    <location>
        <begin position="1"/>
        <end position="38"/>
    </location>
</feature>
<proteinExistence type="predicted"/>
<gene>
    <name evidence="2" type="ORF">TWF703_002001</name>
</gene>
<evidence type="ECO:0000313" key="3">
    <source>
        <dbReference type="Proteomes" id="UP000480548"/>
    </source>
</evidence>
<protein>
    <submittedName>
        <fullName evidence="2">Uncharacterized protein</fullName>
    </submittedName>
</protein>
<evidence type="ECO:0000313" key="2">
    <source>
        <dbReference type="EMBL" id="KAF3121242.1"/>
    </source>
</evidence>
<sequence>MEWASGLLPDDVNVGENLVSIGSNGDGGGDGDDDNDADHFQELSAEGLLLRRRHLKS</sequence>
<organism evidence="2 3">
    <name type="scientific">Orbilia oligospora</name>
    <name type="common">Nematode-trapping fungus</name>
    <name type="synonym">Arthrobotrys oligospora</name>
    <dbReference type="NCBI Taxonomy" id="2813651"/>
    <lineage>
        <taxon>Eukaryota</taxon>
        <taxon>Fungi</taxon>
        <taxon>Dikarya</taxon>
        <taxon>Ascomycota</taxon>
        <taxon>Pezizomycotina</taxon>
        <taxon>Orbiliomycetes</taxon>
        <taxon>Orbiliales</taxon>
        <taxon>Orbiliaceae</taxon>
        <taxon>Orbilia</taxon>
    </lineage>
</organism>
<comment type="caution">
    <text evidence="2">The sequence shown here is derived from an EMBL/GenBank/DDBJ whole genome shotgun (WGS) entry which is preliminary data.</text>
</comment>